<protein>
    <submittedName>
        <fullName evidence="4">S-layer homology domain-containing protein</fullName>
    </submittedName>
</protein>
<feature type="domain" description="SLH" evidence="3">
    <location>
        <begin position="85"/>
        <end position="153"/>
    </location>
</feature>
<name>A0A1I5YVM9_9BACI</name>
<dbReference type="Pfam" id="PF00395">
    <property type="entry name" value="SLH"/>
    <property type="match status" value="3"/>
</dbReference>
<evidence type="ECO:0000256" key="1">
    <source>
        <dbReference type="ARBA" id="ARBA00022729"/>
    </source>
</evidence>
<gene>
    <name evidence="4" type="ORF">SAMN02745910_01603</name>
</gene>
<proteinExistence type="predicted"/>
<dbReference type="InterPro" id="IPR001119">
    <property type="entry name" value="SLH_dom"/>
</dbReference>
<dbReference type="GeneID" id="93710303"/>
<keyword evidence="1 2" id="KW-0732">Signal</keyword>
<organism evidence="4 5">
    <name type="scientific">Priestia endophytica DSM 13796</name>
    <dbReference type="NCBI Taxonomy" id="1121089"/>
    <lineage>
        <taxon>Bacteria</taxon>
        <taxon>Bacillati</taxon>
        <taxon>Bacillota</taxon>
        <taxon>Bacilli</taxon>
        <taxon>Bacillales</taxon>
        <taxon>Bacillaceae</taxon>
        <taxon>Priestia</taxon>
    </lineage>
</organism>
<evidence type="ECO:0000313" key="5">
    <source>
        <dbReference type="Proteomes" id="UP000182762"/>
    </source>
</evidence>
<reference evidence="4 5" key="1">
    <citation type="submission" date="2016-10" db="EMBL/GenBank/DDBJ databases">
        <authorList>
            <person name="Varghese N."/>
            <person name="Submissions S."/>
        </authorList>
    </citation>
    <scope>NUCLEOTIDE SEQUENCE [LARGE SCALE GENOMIC DNA]</scope>
    <source>
        <strain evidence="4 5">DSM 13796</strain>
    </source>
</reference>
<sequence>MKKFGRMLLALSLLMTVIIPFQHADASSTFKDVTLYEKEINFLADKGIINGYENGTFQPEASIKRIQAVQMLLRAKGIKDLSGAPDPNFADLKKGDYGYEEAAKAVQLGFISGKQDSKTGKKYFNPWNTLTRGQMAKVLSLAYNLKGTTVSEFYDVPSTDGFYTYINALAYNNVTTGYSNHTFKPYQSISRQHFSVFLARTLDSSFKEDAANRAITGGLKPNPRKTYVYSYSFDENYSETVKYTGTDSGIDNWTGRDTDGDTYDYAYSEDKDGFIAGWQDGFISSTVPYPLKLNTKWTDDFYEDEDPITYVVTSMNKTITTPAGTFKNAIEIKTNFDTSEYYVQGVGLVLMLDTSVKPVDKIQELKKIY</sequence>
<evidence type="ECO:0000313" key="4">
    <source>
        <dbReference type="EMBL" id="SFQ48284.1"/>
    </source>
</evidence>
<evidence type="ECO:0000256" key="2">
    <source>
        <dbReference type="SAM" id="SignalP"/>
    </source>
</evidence>
<feature type="domain" description="SLH" evidence="3">
    <location>
        <begin position="23"/>
        <end position="84"/>
    </location>
</feature>
<dbReference type="PROSITE" id="PS51272">
    <property type="entry name" value="SLH"/>
    <property type="match status" value="3"/>
</dbReference>
<dbReference type="Proteomes" id="UP000182762">
    <property type="component" value="Unassembled WGS sequence"/>
</dbReference>
<feature type="signal peptide" evidence="2">
    <location>
        <begin position="1"/>
        <end position="26"/>
    </location>
</feature>
<dbReference type="RefSeq" id="WP_061805172.1">
    <property type="nucleotide sequence ID" value="NZ_FOXX01000003.1"/>
</dbReference>
<comment type="caution">
    <text evidence="4">The sequence shown here is derived from an EMBL/GenBank/DDBJ whole genome shotgun (WGS) entry which is preliminary data.</text>
</comment>
<keyword evidence="5" id="KW-1185">Reference proteome</keyword>
<feature type="domain" description="SLH" evidence="3">
    <location>
        <begin position="154"/>
        <end position="212"/>
    </location>
</feature>
<dbReference type="PANTHER" id="PTHR43308:SF5">
    <property type="entry name" value="S-LAYER PROTEIN _ PEPTIDOGLYCAN ENDO-BETA-N-ACETYLGLUCOSAMINIDASE"/>
    <property type="match status" value="1"/>
</dbReference>
<feature type="chain" id="PRO_5045508172" evidence="2">
    <location>
        <begin position="27"/>
        <end position="369"/>
    </location>
</feature>
<dbReference type="PANTHER" id="PTHR43308">
    <property type="entry name" value="OUTER MEMBRANE PROTEIN ALPHA-RELATED"/>
    <property type="match status" value="1"/>
</dbReference>
<evidence type="ECO:0000259" key="3">
    <source>
        <dbReference type="PROSITE" id="PS51272"/>
    </source>
</evidence>
<dbReference type="EMBL" id="FOXX01000003">
    <property type="protein sequence ID" value="SFQ48284.1"/>
    <property type="molecule type" value="Genomic_DNA"/>
</dbReference>
<dbReference type="InterPro" id="IPR051465">
    <property type="entry name" value="Cell_Envelope_Struct_Comp"/>
</dbReference>
<accession>A0A1I5YVM9</accession>